<keyword evidence="4 6" id="KW-0472">Membrane</keyword>
<feature type="region of interest" description="Disordered" evidence="5">
    <location>
        <begin position="1034"/>
        <end position="1071"/>
    </location>
</feature>
<feature type="transmembrane region" description="Helical" evidence="6">
    <location>
        <begin position="132"/>
        <end position="151"/>
    </location>
</feature>
<feature type="region of interest" description="Disordered" evidence="5">
    <location>
        <begin position="1858"/>
        <end position="1917"/>
    </location>
</feature>
<feature type="compositionally biased region" description="Low complexity" evidence="5">
    <location>
        <begin position="1877"/>
        <end position="1889"/>
    </location>
</feature>
<dbReference type="CDD" id="cd00637">
    <property type="entry name" value="7tm_classA_rhodopsin-like"/>
    <property type="match status" value="1"/>
</dbReference>
<feature type="compositionally biased region" description="Polar residues" evidence="5">
    <location>
        <begin position="1105"/>
        <end position="1121"/>
    </location>
</feature>
<evidence type="ECO:0000256" key="5">
    <source>
        <dbReference type="SAM" id="MobiDB-lite"/>
    </source>
</evidence>
<name>A0AAV4GYE4_9GAST</name>
<feature type="region of interest" description="Disordered" evidence="5">
    <location>
        <begin position="1644"/>
        <end position="1677"/>
    </location>
</feature>
<dbReference type="Gene3D" id="1.20.1070.10">
    <property type="entry name" value="Rhodopsin 7-helix transmembrane proteins"/>
    <property type="match status" value="1"/>
</dbReference>
<dbReference type="InterPro" id="IPR017452">
    <property type="entry name" value="GPCR_Rhodpsn_7TM"/>
</dbReference>
<keyword evidence="3 6" id="KW-1133">Transmembrane helix</keyword>
<feature type="domain" description="G-protein coupled receptors family 1 profile" evidence="7">
    <location>
        <begin position="22"/>
        <end position="205"/>
    </location>
</feature>
<keyword evidence="2 6" id="KW-0812">Transmembrane</keyword>
<feature type="compositionally biased region" description="Polar residues" evidence="5">
    <location>
        <begin position="1715"/>
        <end position="1726"/>
    </location>
</feature>
<feature type="compositionally biased region" description="Basic and acidic residues" evidence="5">
    <location>
        <begin position="981"/>
        <end position="990"/>
    </location>
</feature>
<evidence type="ECO:0000313" key="8">
    <source>
        <dbReference type="EMBL" id="GFR90912.1"/>
    </source>
</evidence>
<feature type="region of interest" description="Disordered" evidence="5">
    <location>
        <begin position="816"/>
        <end position="857"/>
    </location>
</feature>
<dbReference type="Proteomes" id="UP000762676">
    <property type="component" value="Unassembled WGS sequence"/>
</dbReference>
<feature type="compositionally biased region" description="Pro residues" evidence="5">
    <location>
        <begin position="1210"/>
        <end position="1223"/>
    </location>
</feature>
<feature type="region of interest" description="Disordered" evidence="5">
    <location>
        <begin position="601"/>
        <end position="654"/>
    </location>
</feature>
<dbReference type="SUPFAM" id="SSF81321">
    <property type="entry name" value="Family A G protein-coupled receptor-like"/>
    <property type="match status" value="1"/>
</dbReference>
<feature type="region of interest" description="Disordered" evidence="5">
    <location>
        <begin position="1715"/>
        <end position="1737"/>
    </location>
</feature>
<feature type="region of interest" description="Disordered" evidence="5">
    <location>
        <begin position="1103"/>
        <end position="1134"/>
    </location>
</feature>
<feature type="region of interest" description="Disordered" evidence="5">
    <location>
        <begin position="869"/>
        <end position="896"/>
    </location>
</feature>
<dbReference type="GO" id="GO:0016020">
    <property type="term" value="C:membrane"/>
    <property type="evidence" value="ECO:0007669"/>
    <property type="project" value="UniProtKB-SubCell"/>
</dbReference>
<reference evidence="8 9" key="1">
    <citation type="journal article" date="2021" name="Elife">
        <title>Chloroplast acquisition without the gene transfer in kleptoplastic sea slugs, Plakobranchus ocellatus.</title>
        <authorList>
            <person name="Maeda T."/>
            <person name="Takahashi S."/>
            <person name="Yoshida T."/>
            <person name="Shimamura S."/>
            <person name="Takaki Y."/>
            <person name="Nagai Y."/>
            <person name="Toyoda A."/>
            <person name="Suzuki Y."/>
            <person name="Arimoto A."/>
            <person name="Ishii H."/>
            <person name="Satoh N."/>
            <person name="Nishiyama T."/>
            <person name="Hasebe M."/>
            <person name="Maruyama T."/>
            <person name="Minagawa J."/>
            <person name="Obokata J."/>
            <person name="Shigenobu S."/>
        </authorList>
    </citation>
    <scope>NUCLEOTIDE SEQUENCE [LARGE SCALE GENOMIC DNA]</scope>
</reference>
<comment type="caution">
    <text evidence="8">The sequence shown here is derived from an EMBL/GenBank/DDBJ whole genome shotgun (WGS) entry which is preliminary data.</text>
</comment>
<dbReference type="PROSITE" id="PS50262">
    <property type="entry name" value="G_PROTEIN_RECEP_F1_2"/>
    <property type="match status" value="1"/>
</dbReference>
<organism evidence="8 9">
    <name type="scientific">Elysia marginata</name>
    <dbReference type="NCBI Taxonomy" id="1093978"/>
    <lineage>
        <taxon>Eukaryota</taxon>
        <taxon>Metazoa</taxon>
        <taxon>Spiralia</taxon>
        <taxon>Lophotrochozoa</taxon>
        <taxon>Mollusca</taxon>
        <taxon>Gastropoda</taxon>
        <taxon>Heterobranchia</taxon>
        <taxon>Euthyneura</taxon>
        <taxon>Panpulmonata</taxon>
        <taxon>Sacoglossa</taxon>
        <taxon>Placobranchoidea</taxon>
        <taxon>Plakobranchidae</taxon>
        <taxon>Elysia</taxon>
    </lineage>
</organism>
<gene>
    <name evidence="8" type="ORF">ElyMa_002579500</name>
</gene>
<feature type="transmembrane region" description="Helical" evidence="6">
    <location>
        <begin position="179"/>
        <end position="205"/>
    </location>
</feature>
<feature type="compositionally biased region" description="Polar residues" evidence="5">
    <location>
        <begin position="626"/>
        <end position="647"/>
    </location>
</feature>
<evidence type="ECO:0000256" key="3">
    <source>
        <dbReference type="ARBA" id="ARBA00022989"/>
    </source>
</evidence>
<feature type="compositionally biased region" description="Polar residues" evidence="5">
    <location>
        <begin position="884"/>
        <end position="896"/>
    </location>
</feature>
<feature type="compositionally biased region" description="Polar residues" evidence="5">
    <location>
        <begin position="1060"/>
        <end position="1071"/>
    </location>
</feature>
<accession>A0AAV4GYE4</accession>
<feature type="region of interest" description="Disordered" evidence="5">
    <location>
        <begin position="1208"/>
        <end position="1235"/>
    </location>
</feature>
<feature type="region of interest" description="Disordered" evidence="5">
    <location>
        <begin position="1452"/>
        <end position="1477"/>
    </location>
</feature>
<feature type="transmembrane region" description="Helical" evidence="6">
    <location>
        <begin position="293"/>
        <end position="311"/>
    </location>
</feature>
<proteinExistence type="predicted"/>
<comment type="subcellular location">
    <subcellularLocation>
        <location evidence="1">Membrane</location>
    </subcellularLocation>
</comment>
<feature type="region of interest" description="Disordered" evidence="5">
    <location>
        <begin position="969"/>
        <end position="1004"/>
    </location>
</feature>
<feature type="transmembrane region" description="Helical" evidence="6">
    <location>
        <begin position="93"/>
        <end position="111"/>
    </location>
</feature>
<feature type="compositionally biased region" description="Low complexity" evidence="5">
    <location>
        <begin position="542"/>
        <end position="557"/>
    </location>
</feature>
<keyword evidence="9" id="KW-1185">Reference proteome</keyword>
<evidence type="ECO:0000256" key="4">
    <source>
        <dbReference type="ARBA" id="ARBA00023136"/>
    </source>
</evidence>
<evidence type="ECO:0000259" key="7">
    <source>
        <dbReference type="PROSITE" id="PS50262"/>
    </source>
</evidence>
<feature type="compositionally biased region" description="Basic residues" evidence="5">
    <location>
        <begin position="1224"/>
        <end position="1234"/>
    </location>
</feature>
<feature type="region of interest" description="Disordered" evidence="5">
    <location>
        <begin position="364"/>
        <end position="399"/>
    </location>
</feature>
<feature type="region of interest" description="Disordered" evidence="5">
    <location>
        <begin position="1496"/>
        <end position="1558"/>
    </location>
</feature>
<sequence length="1917" mass="209494">MPSPSWDVSVAWLCLCPVALATDLLAFAVVFHFRPIQHSVDVALASLFVTMATDVFLLLPFPAIIRLANDLRWTKDACTCYNWLASTLRASSILALLLLNLYWVAALRTSADPSVNSVRPGRIFSSAKLMKMAVSISWVVSIIIGMVPVAGETRVFDYYESDPYGRSCWFLPHSTDIGFSLFFIILVLACLFISLISAADTLLLFRHMRHYAVTKFSTGRRVSIPGHVTGVDQSDSPIGHPQHSELSVSRELCRLGFCITLCSSMLNALPFVVSQFVQLTQGDYDQVAMETTLLWLLLVEALVIPHLLWMLSGRYRHALRFLWRVYVLRDSSAKEEDATACTLQAFRMKTKDWNIGPYKNGSVAKINGTSSHDTGSNLDPSPGQSGLARSNGSPDPFTVKVISSNKTSAQVPTTSGVLELDDGMAVASSLPYRSAAVALKDMSSAQIQSSSNGMSDAESSVVEHVHILNAETNNFDSHKPKMAVESLTTKEVSAGNQLSPQGMWASRIAYKDTARLGPNTAMSQSTPNTPTKSLGISPLPPSRRIGSSSSSGSSSNSRVKRSVSATSRQEWKERMRKKHLPAIFVNTSFEEDSVDGASVVHHGSRSRQFPRAPVAETQATREVRNETGTVSDATNSQNPGDENASINSDKEMSQNPPVHRIYHVTADSHISHHQAFSAPSLQKQTTLENEGMSGMYEDGDIIDILDNDVTNKISDLELEPVKGIRQANVVTASETLGEERFYPSDEQPLQKLPESEHSQFTNAEQGIDNPAFDMSTEMSLPGSIETGVFYDDTLVTNFTKISDHAVNLQGSDLSQQKLVSNTPSSSDTRLGPPTTLTEQSSSVTLPDQSPIQQTSASIKTSIVEGGVNEPSMVGFSPSVLHGSPNKNQLETGDGQNSSYVEVGNKSANENKLEADEELVGAEKPTRTATAVELTAITQDWSQLETVSGSEMLLYKTQQVTAAAAVILESSIDEEEDEDCRENDTSRRTEEAGSSDGGQRVDEQEWTSVSAANLASFSTRENLNEVGQMDYVIGTYDVTPQPSPLSRDRGGQGDGAESESDTTLTGSSEESSIETYYPTHNSLNTHSNIRIKQPNPKLLIEEQNSDKNQNVKKSADTFSDSHSLGYKSTPVDGNVDSRNAVFFSQDSMSDSVFESPKSLSPAKTVHVPLPNPFARNITQTDTSPSPNVAQLHNADIPQPTSVQSVNTHFPKPLPSMTPTIPPTRKPPRGVGRRNRGNQEVFARLTSSEDELDAIFVGDEHHDSKADLHSGLHVSKDNDVRAAKPFNGEDKNYDHFSSESIDTPGKSTDFVISTNSNTIDTSNTSKTRVSSDEMITLSEPGDSRQTAAVAALPKQRPRSSNGVVREDSVTLEPYGKRVPQWLEDIDSHHHDSSLPWSTDDAIFPNPQSVNEGYQRPKLKSGEETIVYVDKVPENYAPNLGVRMQQDSQISTDFRFTPTMGTTTLRPSHTSSSLHHSAKTTQAEAEVIEYKLDSVDVDGDSRTTQRYKKNPRSASSRSLKKEVEAQSPSYQYDETPPPPPYYASHVYRPPPSVQSSQQPSLTQYHFDEDIDRGFEEALSMDYHPFAPLTVSSHMSSLYAPGISSGLYFESISEEPEESLSLTEMVEASSLNGDSIFKTQAVISRPSSRASFTASSDNQQPENQLSLSTMPSRSSDLLLRGNSTNQHGGVFVGNDADGMLASNDLGNHDPFKIDFVPTSERTSADGSETTEPAPGNGCYVSQAPNDLLASLPVKSRNPWGFDESTSFFNDSSNITDMGANSLYSDDLYEQSLNDPSKNETVRESSPWLNLDILVTNAPDPSGDNQLDMSFGSDFSSDHTLAESISKEVLDINDYEYELKTSRDNTTAADDSYTEFERDARPSTPQHSSSTRSSGELDKQKGQLKPVISSAEQEQTVTSAYF</sequence>
<feature type="compositionally biased region" description="Polar residues" evidence="5">
    <location>
        <begin position="1905"/>
        <end position="1917"/>
    </location>
</feature>
<feature type="compositionally biased region" description="Polar residues" evidence="5">
    <location>
        <begin position="367"/>
        <end position="393"/>
    </location>
</feature>
<dbReference type="EMBL" id="BMAT01005317">
    <property type="protein sequence ID" value="GFR90912.1"/>
    <property type="molecule type" value="Genomic_DNA"/>
</dbReference>
<evidence type="ECO:0000256" key="1">
    <source>
        <dbReference type="ARBA" id="ARBA00004370"/>
    </source>
</evidence>
<feature type="compositionally biased region" description="Polar residues" evidence="5">
    <location>
        <begin position="520"/>
        <end position="534"/>
    </location>
</feature>
<evidence type="ECO:0000313" key="9">
    <source>
        <dbReference type="Proteomes" id="UP000762676"/>
    </source>
</evidence>
<protein>
    <recommendedName>
        <fullName evidence="7">G-protein coupled receptors family 1 profile domain-containing protein</fullName>
    </recommendedName>
</protein>
<evidence type="ECO:0000256" key="6">
    <source>
        <dbReference type="SAM" id="Phobius"/>
    </source>
</evidence>
<evidence type="ECO:0000256" key="2">
    <source>
        <dbReference type="ARBA" id="ARBA00022692"/>
    </source>
</evidence>
<feature type="compositionally biased region" description="Acidic residues" evidence="5">
    <location>
        <begin position="970"/>
        <end position="980"/>
    </location>
</feature>
<feature type="transmembrane region" description="Helical" evidence="6">
    <location>
        <begin position="6"/>
        <end position="30"/>
    </location>
</feature>
<feature type="region of interest" description="Disordered" evidence="5">
    <location>
        <begin position="517"/>
        <end position="574"/>
    </location>
</feature>
<feature type="transmembrane region" description="Helical" evidence="6">
    <location>
        <begin position="42"/>
        <end position="65"/>
    </location>
</feature>